<keyword evidence="7" id="KW-1185">Reference proteome</keyword>
<feature type="binding site" evidence="4">
    <location>
        <position position="67"/>
    </location>
    <ligand>
        <name>Mg(2+)</name>
        <dbReference type="ChEBI" id="CHEBI:18420"/>
        <label>1</label>
    </ligand>
</feature>
<reference evidence="6 7" key="1">
    <citation type="submission" date="2016-10" db="EMBL/GenBank/DDBJ databases">
        <authorList>
            <person name="de Groot N.N."/>
        </authorList>
    </citation>
    <scope>NUCLEOTIDE SEQUENCE [LARGE SCALE GENOMIC DNA]</scope>
    <source>
        <strain evidence="6 7">DSM 23421</strain>
    </source>
</reference>
<evidence type="ECO:0000313" key="6">
    <source>
        <dbReference type="EMBL" id="SDE43843.1"/>
    </source>
</evidence>
<protein>
    <submittedName>
        <fullName evidence="6">Exodeoxyribonuclease-3</fullName>
    </submittedName>
</protein>
<dbReference type="SUPFAM" id="SSF56219">
    <property type="entry name" value="DNase I-like"/>
    <property type="match status" value="1"/>
</dbReference>
<dbReference type="Gene3D" id="3.60.10.10">
    <property type="entry name" value="Endonuclease/exonuclease/phosphatase"/>
    <property type="match status" value="1"/>
</dbReference>
<dbReference type="GO" id="GO:0008311">
    <property type="term" value="F:double-stranded DNA 3'-5' DNA exonuclease activity"/>
    <property type="evidence" value="ECO:0007669"/>
    <property type="project" value="TreeGrafter"/>
</dbReference>
<dbReference type="EMBL" id="FNAO01000005">
    <property type="protein sequence ID" value="SDE43843.1"/>
    <property type="molecule type" value="Genomic_DNA"/>
</dbReference>
<evidence type="ECO:0000256" key="1">
    <source>
        <dbReference type="ARBA" id="ARBA00022723"/>
    </source>
</evidence>
<accession>A0A1G7CX84</accession>
<evidence type="ECO:0000256" key="2">
    <source>
        <dbReference type="ARBA" id="ARBA00022801"/>
    </source>
</evidence>
<dbReference type="RefSeq" id="WP_091868376.1">
    <property type="nucleotide sequence ID" value="NZ_FNAO01000005.1"/>
</dbReference>
<evidence type="ECO:0000256" key="4">
    <source>
        <dbReference type="PIRSR" id="PIRSR604808-2"/>
    </source>
</evidence>
<dbReference type="PANTHER" id="PTHR22748">
    <property type="entry name" value="AP ENDONUCLEASE"/>
    <property type="match status" value="1"/>
</dbReference>
<keyword evidence="4" id="KW-0464">Manganese</keyword>
<evidence type="ECO:0000256" key="5">
    <source>
        <dbReference type="PIRSR" id="PIRSR604808-3"/>
    </source>
</evidence>
<dbReference type="InterPro" id="IPR004808">
    <property type="entry name" value="AP_endonuc_1"/>
</dbReference>
<evidence type="ECO:0000313" key="7">
    <source>
        <dbReference type="Proteomes" id="UP000199109"/>
    </source>
</evidence>
<name>A0A1G7CX84_9FLAO</name>
<feature type="site" description="Transition state stabilizer" evidence="5">
    <location>
        <position position="67"/>
    </location>
</feature>
<comment type="cofactor">
    <cofactor evidence="4">
        <name>Mg(2+)</name>
        <dbReference type="ChEBI" id="CHEBI:18420"/>
    </cofactor>
    <cofactor evidence="4">
        <name>Mn(2+)</name>
        <dbReference type="ChEBI" id="CHEBI:29035"/>
    </cofactor>
    <text evidence="4">Probably binds two magnesium or manganese ions per subunit.</text>
</comment>
<sequence>MGVLDHDVEGRIQYAKFENFYLVNVYVPNSGQQLNPLDYRRQWDADFLSYLKNLEKTKPIIAFEDSNVTLLRLGSFVL</sequence>
<dbReference type="GO" id="GO:0008081">
    <property type="term" value="F:phosphoric diester hydrolase activity"/>
    <property type="evidence" value="ECO:0007669"/>
    <property type="project" value="TreeGrafter"/>
</dbReference>
<keyword evidence="2" id="KW-0378">Hydrolase</keyword>
<dbReference type="GO" id="GO:0046872">
    <property type="term" value="F:metal ion binding"/>
    <property type="evidence" value="ECO:0007669"/>
    <property type="project" value="UniProtKB-KW"/>
</dbReference>
<dbReference type="OrthoDB" id="9803914at2"/>
<gene>
    <name evidence="6" type="ORF">SAMN05421636_10567</name>
</gene>
<organism evidence="6 7">
    <name type="scientific">Pricia antarctica</name>
    <dbReference type="NCBI Taxonomy" id="641691"/>
    <lineage>
        <taxon>Bacteria</taxon>
        <taxon>Pseudomonadati</taxon>
        <taxon>Bacteroidota</taxon>
        <taxon>Flavobacteriia</taxon>
        <taxon>Flavobacteriales</taxon>
        <taxon>Flavobacteriaceae</taxon>
        <taxon>Pricia</taxon>
    </lineage>
</organism>
<keyword evidence="1 4" id="KW-0479">Metal-binding</keyword>
<dbReference type="InterPro" id="IPR036691">
    <property type="entry name" value="Endo/exonu/phosph_ase_sf"/>
</dbReference>
<dbReference type="GO" id="GO:0006284">
    <property type="term" value="P:base-excision repair"/>
    <property type="evidence" value="ECO:0007669"/>
    <property type="project" value="TreeGrafter"/>
</dbReference>
<dbReference type="STRING" id="641691.SAMN05421636_10567"/>
<proteinExistence type="predicted"/>
<keyword evidence="3 4" id="KW-0460">Magnesium</keyword>
<feature type="binding site" evidence="4">
    <location>
        <position position="65"/>
    </location>
    <ligand>
        <name>Mg(2+)</name>
        <dbReference type="ChEBI" id="CHEBI:18420"/>
        <label>1</label>
    </ligand>
</feature>
<evidence type="ECO:0000256" key="3">
    <source>
        <dbReference type="ARBA" id="ARBA00022842"/>
    </source>
</evidence>
<dbReference type="AlphaFoldDB" id="A0A1G7CX84"/>
<dbReference type="PANTHER" id="PTHR22748:SF6">
    <property type="entry name" value="DNA-(APURINIC OR APYRIMIDINIC SITE) ENDONUCLEASE"/>
    <property type="match status" value="1"/>
</dbReference>
<dbReference type="Proteomes" id="UP000199109">
    <property type="component" value="Unassembled WGS sequence"/>
</dbReference>
<dbReference type="GO" id="GO:0003906">
    <property type="term" value="F:DNA-(apurinic or apyrimidinic site) endonuclease activity"/>
    <property type="evidence" value="ECO:0007669"/>
    <property type="project" value="TreeGrafter"/>
</dbReference>